<reference evidence="2 3" key="1">
    <citation type="submission" date="2015-01" db="EMBL/GenBank/DDBJ databases">
        <title>The Genome Sequence of Exophiala mesophila CBS40295.</title>
        <authorList>
            <consortium name="The Broad Institute Genomics Platform"/>
            <person name="Cuomo C."/>
            <person name="de Hoog S."/>
            <person name="Gorbushina A."/>
            <person name="Stielow B."/>
            <person name="Teixiera M."/>
            <person name="Abouelleil A."/>
            <person name="Chapman S.B."/>
            <person name="Priest M."/>
            <person name="Young S.K."/>
            <person name="Wortman J."/>
            <person name="Nusbaum C."/>
            <person name="Birren B."/>
        </authorList>
    </citation>
    <scope>NUCLEOTIDE SEQUENCE [LARGE SCALE GENOMIC DNA]</scope>
    <source>
        <strain evidence="2 3">CBS 40295</strain>
    </source>
</reference>
<dbReference type="GeneID" id="27319789"/>
<sequence>MPLIRMFPDDSMCPPTVVLSTNARYDPHYHTRIGAALRFLRKEGFLFVGTVHNLFRNVWGDMIRYRDSLSQRAPPQAWALDFRQAVEDVITRNLGPKLRADVVRLMKHQTYREAHASDEHFAPVLFVAGAAGVWEDVGIKNVLGAQSWELTNICNSQFTLGENTQQHGGITHQVSRSRTSEVRSEVGTNDCEFLDSWYS</sequence>
<accession>A0A0D1ZUR9</accession>
<dbReference type="VEuPathDB" id="FungiDB:PV10_01944"/>
<dbReference type="InterPro" id="IPR014436">
    <property type="entry name" value="Extradiol_dOase_DODA"/>
</dbReference>
<dbReference type="GO" id="GO:0008270">
    <property type="term" value="F:zinc ion binding"/>
    <property type="evidence" value="ECO:0007669"/>
    <property type="project" value="InterPro"/>
</dbReference>
<keyword evidence="1" id="KW-0560">Oxidoreductase</keyword>
<dbReference type="AlphaFoldDB" id="A0A0D1ZUR9"/>
<dbReference type="EMBL" id="KN847520">
    <property type="protein sequence ID" value="KIV98277.1"/>
    <property type="molecule type" value="Genomic_DNA"/>
</dbReference>
<dbReference type="GO" id="GO:0051213">
    <property type="term" value="F:dioxygenase activity"/>
    <property type="evidence" value="ECO:0007669"/>
    <property type="project" value="InterPro"/>
</dbReference>
<dbReference type="OrthoDB" id="7396853at2759"/>
<evidence type="ECO:0000313" key="2">
    <source>
        <dbReference type="EMBL" id="KIV98277.1"/>
    </source>
</evidence>
<gene>
    <name evidence="2" type="ORF">PV10_01944</name>
</gene>
<protein>
    <recommendedName>
        <fullName evidence="4">Extradiol ring-cleavage dioxygenase class III enzyme subunit B domain-containing protein</fullName>
    </recommendedName>
</protein>
<name>A0A0D1ZUR9_EXOME</name>
<dbReference type="Proteomes" id="UP000054302">
    <property type="component" value="Unassembled WGS sequence"/>
</dbReference>
<dbReference type="CDD" id="cd07363">
    <property type="entry name" value="45_DOPA_Dioxygenase"/>
    <property type="match status" value="1"/>
</dbReference>
<dbReference type="RefSeq" id="XP_016229851.1">
    <property type="nucleotide sequence ID" value="XM_016366202.1"/>
</dbReference>
<dbReference type="HOGENOM" id="CLU_046582_4_1_1"/>
<evidence type="ECO:0008006" key="4">
    <source>
        <dbReference type="Google" id="ProtNLM"/>
    </source>
</evidence>
<evidence type="ECO:0000256" key="1">
    <source>
        <dbReference type="ARBA" id="ARBA00023002"/>
    </source>
</evidence>
<keyword evidence="3" id="KW-1185">Reference proteome</keyword>
<dbReference type="SUPFAM" id="SSF53213">
    <property type="entry name" value="LigB-like"/>
    <property type="match status" value="1"/>
</dbReference>
<dbReference type="PANTHER" id="PTHR30096">
    <property type="entry name" value="4,5-DOPA DIOXYGENASE EXTRADIOL-LIKE PROTEIN"/>
    <property type="match status" value="1"/>
</dbReference>
<proteinExistence type="predicted"/>
<dbReference type="Gene3D" id="3.40.830.10">
    <property type="entry name" value="LigB-like"/>
    <property type="match status" value="1"/>
</dbReference>
<organism evidence="2 3">
    <name type="scientific">Exophiala mesophila</name>
    <name type="common">Black yeast-like fungus</name>
    <dbReference type="NCBI Taxonomy" id="212818"/>
    <lineage>
        <taxon>Eukaryota</taxon>
        <taxon>Fungi</taxon>
        <taxon>Dikarya</taxon>
        <taxon>Ascomycota</taxon>
        <taxon>Pezizomycotina</taxon>
        <taxon>Eurotiomycetes</taxon>
        <taxon>Chaetothyriomycetidae</taxon>
        <taxon>Chaetothyriales</taxon>
        <taxon>Herpotrichiellaceae</taxon>
        <taxon>Exophiala</taxon>
    </lineage>
</organism>
<dbReference type="PANTHER" id="PTHR30096:SF1">
    <property type="entry name" value="AROMATIC RING-OPENING DIOXYGENASE FAMILY PROTEIN (AFU_ORTHOLOGUE AFUA_7G00640)"/>
    <property type="match status" value="1"/>
</dbReference>
<dbReference type="STRING" id="212818.A0A0D1ZUR9"/>
<dbReference type="OMA" id="NICNSQF"/>
<evidence type="ECO:0000313" key="3">
    <source>
        <dbReference type="Proteomes" id="UP000054302"/>
    </source>
</evidence>